<evidence type="ECO:0000313" key="2">
    <source>
        <dbReference type="EMBL" id="QCD99061.1"/>
    </source>
</evidence>
<accession>A0A4D6MF25</accession>
<feature type="compositionally biased region" description="Polar residues" evidence="1">
    <location>
        <begin position="1"/>
        <end position="15"/>
    </location>
</feature>
<name>A0A4D6MF25_VIGUN</name>
<proteinExistence type="predicted"/>
<evidence type="ECO:0000256" key="1">
    <source>
        <dbReference type="SAM" id="MobiDB-lite"/>
    </source>
</evidence>
<dbReference type="AlphaFoldDB" id="A0A4D6MF25"/>
<organism evidence="2 3">
    <name type="scientific">Vigna unguiculata</name>
    <name type="common">Cowpea</name>
    <dbReference type="NCBI Taxonomy" id="3917"/>
    <lineage>
        <taxon>Eukaryota</taxon>
        <taxon>Viridiplantae</taxon>
        <taxon>Streptophyta</taxon>
        <taxon>Embryophyta</taxon>
        <taxon>Tracheophyta</taxon>
        <taxon>Spermatophyta</taxon>
        <taxon>Magnoliopsida</taxon>
        <taxon>eudicotyledons</taxon>
        <taxon>Gunneridae</taxon>
        <taxon>Pentapetalae</taxon>
        <taxon>rosids</taxon>
        <taxon>fabids</taxon>
        <taxon>Fabales</taxon>
        <taxon>Fabaceae</taxon>
        <taxon>Papilionoideae</taxon>
        <taxon>50 kb inversion clade</taxon>
        <taxon>NPAAA clade</taxon>
        <taxon>indigoferoid/millettioid clade</taxon>
        <taxon>Phaseoleae</taxon>
        <taxon>Vigna</taxon>
    </lineage>
</organism>
<feature type="region of interest" description="Disordered" evidence="1">
    <location>
        <begin position="1"/>
        <end position="31"/>
    </location>
</feature>
<reference evidence="2 3" key="1">
    <citation type="submission" date="2019-04" db="EMBL/GenBank/DDBJ databases">
        <title>An improved genome assembly and genetic linkage map for asparagus bean, Vigna unguiculata ssp. sesquipedialis.</title>
        <authorList>
            <person name="Xia Q."/>
            <person name="Zhang R."/>
            <person name="Dong Y."/>
        </authorList>
    </citation>
    <scope>NUCLEOTIDE SEQUENCE [LARGE SCALE GENOMIC DNA]</scope>
    <source>
        <tissue evidence="2">Leaf</tissue>
    </source>
</reference>
<dbReference type="Proteomes" id="UP000501690">
    <property type="component" value="Linkage Group LG7"/>
</dbReference>
<evidence type="ECO:0000313" key="3">
    <source>
        <dbReference type="Proteomes" id="UP000501690"/>
    </source>
</evidence>
<dbReference type="EMBL" id="CP039351">
    <property type="protein sequence ID" value="QCD99061.1"/>
    <property type="molecule type" value="Genomic_DNA"/>
</dbReference>
<keyword evidence="3" id="KW-1185">Reference proteome</keyword>
<gene>
    <name evidence="2" type="ORF">DEO72_LG7g340</name>
</gene>
<sequence>MTPSNGTSSPVTKTGWSLAKEEGGEEVEVEAESESLASVRCKGLVMELLLETNFGAGFENCRGFVTVMNLDADEKEEHFKNMVPQGARIHQPEPKCFYSLVHTT</sequence>
<protein>
    <submittedName>
        <fullName evidence="2">Uncharacterized protein</fullName>
    </submittedName>
</protein>